<organism evidence="2 3">
    <name type="scientific">Flavobacterium agri</name>
    <dbReference type="NCBI Taxonomy" id="2743471"/>
    <lineage>
        <taxon>Bacteria</taxon>
        <taxon>Pseudomonadati</taxon>
        <taxon>Bacteroidota</taxon>
        <taxon>Flavobacteriia</taxon>
        <taxon>Flavobacteriales</taxon>
        <taxon>Flavobacteriaceae</taxon>
        <taxon>Flavobacterium</taxon>
    </lineage>
</organism>
<name>A0A7Y8Y502_9FLAO</name>
<accession>A0A7Y8Y502</accession>
<dbReference type="RefSeq" id="WP_176007291.1">
    <property type="nucleotide sequence ID" value="NZ_JABWMI010000020.1"/>
</dbReference>
<keyword evidence="1" id="KW-0812">Transmembrane</keyword>
<comment type="caution">
    <text evidence="2">The sequence shown here is derived from an EMBL/GenBank/DDBJ whole genome shotgun (WGS) entry which is preliminary data.</text>
</comment>
<gene>
    <name evidence="2" type="ORF">HZF10_16285</name>
</gene>
<dbReference type="AlphaFoldDB" id="A0A7Y8Y502"/>
<reference evidence="2 3" key="1">
    <citation type="submission" date="2020-07" db="EMBL/GenBank/DDBJ databases">
        <authorList>
            <person name="Sun Q."/>
        </authorList>
    </citation>
    <scope>NUCLEOTIDE SEQUENCE [LARGE SCALE GENOMIC DNA]</scope>
    <source>
        <strain evidence="2 3">MAH-1</strain>
    </source>
</reference>
<keyword evidence="1" id="KW-1133">Transmembrane helix</keyword>
<evidence type="ECO:0000256" key="1">
    <source>
        <dbReference type="SAM" id="Phobius"/>
    </source>
</evidence>
<evidence type="ECO:0000313" key="3">
    <source>
        <dbReference type="Proteomes" id="UP000535020"/>
    </source>
</evidence>
<feature type="transmembrane region" description="Helical" evidence="1">
    <location>
        <begin position="93"/>
        <end position="114"/>
    </location>
</feature>
<protein>
    <submittedName>
        <fullName evidence="2">Uncharacterized protein</fullName>
    </submittedName>
</protein>
<dbReference type="EMBL" id="JACBJI010000008">
    <property type="protein sequence ID" value="NYA72490.1"/>
    <property type="molecule type" value="Genomic_DNA"/>
</dbReference>
<dbReference type="Proteomes" id="UP000535020">
    <property type="component" value="Unassembled WGS sequence"/>
</dbReference>
<proteinExistence type="predicted"/>
<keyword evidence="1" id="KW-0472">Membrane</keyword>
<keyword evidence="3" id="KW-1185">Reference proteome</keyword>
<sequence length="130" mass="14338">MGAIYENANYLFWNASGFLGFNVACRKWVVFCLTSSSGNDSPAGAAFFCLATKEAKMPKRDRSATCHCRVSRNEINSPAAQTVFHFLETATGQVPACALMAPEFGSVYFIFGLLRRRKSCERRLAHVVDG</sequence>
<evidence type="ECO:0000313" key="2">
    <source>
        <dbReference type="EMBL" id="NYA72490.1"/>
    </source>
</evidence>